<dbReference type="GeneID" id="24725291"/>
<proteinExistence type="predicted"/>
<organism evidence="1 2">
    <name type="scientific">Escherichia phage vB_EcoP_SU10</name>
    <dbReference type="NCBI Taxonomy" id="1519788"/>
    <lineage>
        <taxon>Viruses</taxon>
        <taxon>Duplodnaviria</taxon>
        <taxon>Heunggongvirae</taxon>
        <taxon>Uroviricota</taxon>
        <taxon>Caudoviricetes</taxon>
        <taxon>Mktvariviridae</taxon>
        <taxon>Gordonclarkvirinae</taxon>
        <taxon>Kuravirus</taxon>
        <taxon>Kuravirus CHD5UKE1</taxon>
        <taxon>Kuravirus SU10</taxon>
    </lineage>
</organism>
<evidence type="ECO:0000313" key="2">
    <source>
        <dbReference type="Proteomes" id="UP000031602"/>
    </source>
</evidence>
<dbReference type="RefSeq" id="YP_009152941.1">
    <property type="nucleotide sequence ID" value="NC_027395.1"/>
</dbReference>
<dbReference type="OrthoDB" id="3110at10239"/>
<dbReference type="EMBL" id="KM044272">
    <property type="protein sequence ID" value="AIF71842.1"/>
    <property type="molecule type" value="Genomic_DNA"/>
</dbReference>
<name>A0A0B4N1Z0_9CAUD</name>
<gene>
    <name evidence="1" type="ORF">SU10_090</name>
</gene>
<evidence type="ECO:0000313" key="1">
    <source>
        <dbReference type="EMBL" id="AIF71842.1"/>
    </source>
</evidence>
<dbReference type="Proteomes" id="UP000031602">
    <property type="component" value="Segment"/>
</dbReference>
<reference evidence="1 2" key="1">
    <citation type="journal article" date="2014" name="PLoS ONE">
        <title>Genomic, Proteomic, Morphological, and Phylogenetic Analyses of vB_EcoP_SU10, a Podoviridae Phage with C3 Morphology.</title>
        <authorList>
            <person name="Mirzaei M.K."/>
            <person name="Eriksson H."/>
            <person name="Kasuga K."/>
            <person name="Haggard-Ljungquist E."/>
            <person name="Nilsson A.S."/>
        </authorList>
    </citation>
    <scope>NUCLEOTIDE SEQUENCE [LARGE SCALE GENOMIC DNA]</scope>
</reference>
<keyword evidence="2" id="KW-1185">Reference proteome</keyword>
<dbReference type="KEGG" id="vg:24725291"/>
<accession>A0A0B4N1Z0</accession>
<protein>
    <submittedName>
        <fullName evidence="1">Uncharacterized protein</fullName>
    </submittedName>
</protein>
<sequence>MFPVTLEDTEGNVLTVNPPCYGFLQLRNYNGGVDENDDEDDDYFDPNMYEATHGWNMHVRVWHEEANVRSADGEEFLLSREMDMCKIKHIWNSGTHMKMLGFRRWRDEKHVAEALSWCSYEDEDTPPKNNIERWNDKNPEHRTTPRAVLEAMEAFVDKDRPSCLRWHDKGFMGVATENIPADRCLFYLMLDRTFYYEDEESQVETFLHKWLVEGWTILQAYVYSRMVSTYTNLLGETKATLVGNDWDACIFPASLFTVGMADKYAEAFQVPWRQQSYRDGCGHFRDEDFKWIHYENDETAELRVNNSMFLPVMHPDLVKDGSEMLKGDNLLVTFARRVSKDERTADKLVYAYRAETKDFFNIYNIVQRFSSGTLDQSSEYSVIPSSEWDGIMSGLFLGK</sequence>